<keyword evidence="2" id="KW-0677">Repeat</keyword>
<gene>
    <name evidence="11" type="primary">LOC115739507</name>
</gene>
<sequence length="255" mass="26996">MALEALSSPTTPSPPFHFMKDSSSSAYDLHFAEPWAKRKRSKRTHNPPTEEEYLALCLVMLARSRPVRNSSSSTTTSAAGHPPPLPSEPKATYKCPVCDKAFSSYQALGGHKASHRKLASPANGVVCGSGDEQPTTSTSTATTSSGKTHECSICHKSFPSGQALGGHKRCHYEAPARPLAPAPAPAPATSGVSVSEGVGSTHTLSQGHREFDLNIPALPEFSPRFVVSGADDEVESPHPSKKARFLAQPVKMEAA</sequence>
<dbReference type="InterPro" id="IPR013087">
    <property type="entry name" value="Znf_C2H2_type"/>
</dbReference>
<keyword evidence="6" id="KW-0804">Transcription</keyword>
<protein>
    <submittedName>
        <fullName evidence="11">Zinc finger protein ZAT10-like</fullName>
    </submittedName>
</protein>
<keyword evidence="3 7" id="KW-0863">Zinc-finger</keyword>
<proteinExistence type="predicted"/>
<dbReference type="PROSITE" id="PS50157">
    <property type="entry name" value="ZINC_FINGER_C2H2_2"/>
    <property type="match status" value="2"/>
</dbReference>
<feature type="compositionally biased region" description="Low complexity" evidence="8">
    <location>
        <begin position="187"/>
        <end position="200"/>
    </location>
</feature>
<feature type="region of interest" description="Disordered" evidence="8">
    <location>
        <begin position="67"/>
        <end position="90"/>
    </location>
</feature>
<evidence type="ECO:0000256" key="2">
    <source>
        <dbReference type="ARBA" id="ARBA00022737"/>
    </source>
</evidence>
<dbReference type="SMART" id="SM00355">
    <property type="entry name" value="ZnF_C2H2"/>
    <property type="match status" value="2"/>
</dbReference>
<keyword evidence="4" id="KW-0862">Zinc</keyword>
<evidence type="ECO:0000256" key="4">
    <source>
        <dbReference type="ARBA" id="ARBA00022833"/>
    </source>
</evidence>
<keyword evidence="1" id="KW-0479">Metal-binding</keyword>
<evidence type="ECO:0000256" key="8">
    <source>
        <dbReference type="SAM" id="MobiDB-lite"/>
    </source>
</evidence>
<dbReference type="Proteomes" id="UP000827889">
    <property type="component" value="Chromosome 2"/>
</dbReference>
<evidence type="ECO:0000256" key="5">
    <source>
        <dbReference type="ARBA" id="ARBA00023015"/>
    </source>
</evidence>
<feature type="region of interest" description="Disordered" evidence="8">
    <location>
        <begin position="125"/>
        <end position="147"/>
    </location>
</feature>
<feature type="region of interest" description="Disordered" evidence="8">
    <location>
        <begin position="181"/>
        <end position="203"/>
    </location>
</feature>
<evidence type="ECO:0000256" key="7">
    <source>
        <dbReference type="PROSITE-ProRule" id="PRU00042"/>
    </source>
</evidence>
<dbReference type="InterPro" id="IPR036236">
    <property type="entry name" value="Znf_C2H2_sf"/>
</dbReference>
<dbReference type="Pfam" id="PF13912">
    <property type="entry name" value="zf-C2H2_6"/>
    <property type="match status" value="2"/>
</dbReference>
<feature type="domain" description="C2H2-type" evidence="9">
    <location>
        <begin position="149"/>
        <end position="176"/>
    </location>
</feature>
<reference evidence="10" key="1">
    <citation type="submission" date="2025-05" db="UniProtKB">
        <authorList>
            <consortium name="RefSeq"/>
        </authorList>
    </citation>
    <scope>NUCLEOTIDE SEQUENCE [LARGE SCALE GENOMIC DNA]</scope>
</reference>
<feature type="domain" description="C2H2-type" evidence="9">
    <location>
        <begin position="93"/>
        <end position="115"/>
    </location>
</feature>
<evidence type="ECO:0000313" key="10">
    <source>
        <dbReference type="Proteomes" id="UP000827889"/>
    </source>
</evidence>
<name>A0ABM3GZL9_9MYRT</name>
<dbReference type="Gene3D" id="3.30.160.60">
    <property type="entry name" value="Classic Zinc Finger"/>
    <property type="match status" value="1"/>
</dbReference>
<evidence type="ECO:0000259" key="9">
    <source>
        <dbReference type="PROSITE" id="PS50157"/>
    </source>
</evidence>
<dbReference type="PANTHER" id="PTHR45988:SF92">
    <property type="entry name" value="C2H2 TYPE ZINC FINGER TRANSCRIPTION FACTOR FAMILY-RELATED"/>
    <property type="match status" value="1"/>
</dbReference>
<accession>A0ABM3GZL9</accession>
<dbReference type="SUPFAM" id="SSF57667">
    <property type="entry name" value="beta-beta-alpha zinc fingers"/>
    <property type="match status" value="1"/>
</dbReference>
<dbReference type="PANTHER" id="PTHR45988">
    <property type="entry name" value="C2H2 TYPE ZINC FINGER TRANSCRIPTION FACTOR FAMILY-RELATED"/>
    <property type="match status" value="1"/>
</dbReference>
<feature type="compositionally biased region" description="Low complexity" evidence="8">
    <location>
        <begin position="135"/>
        <end position="145"/>
    </location>
</feature>
<evidence type="ECO:0000256" key="3">
    <source>
        <dbReference type="ARBA" id="ARBA00022771"/>
    </source>
</evidence>
<evidence type="ECO:0000256" key="1">
    <source>
        <dbReference type="ARBA" id="ARBA00022723"/>
    </source>
</evidence>
<organism evidence="10 11">
    <name type="scientific">Rhodamnia argentea</name>
    <dbReference type="NCBI Taxonomy" id="178133"/>
    <lineage>
        <taxon>Eukaryota</taxon>
        <taxon>Viridiplantae</taxon>
        <taxon>Streptophyta</taxon>
        <taxon>Embryophyta</taxon>
        <taxon>Tracheophyta</taxon>
        <taxon>Spermatophyta</taxon>
        <taxon>Magnoliopsida</taxon>
        <taxon>eudicotyledons</taxon>
        <taxon>Gunneridae</taxon>
        <taxon>Pentapetalae</taxon>
        <taxon>rosids</taxon>
        <taxon>malvids</taxon>
        <taxon>Myrtales</taxon>
        <taxon>Myrtaceae</taxon>
        <taxon>Myrtoideae</taxon>
        <taxon>Myrteae</taxon>
        <taxon>Australasian group</taxon>
        <taxon>Rhodamnia</taxon>
    </lineage>
</organism>
<reference evidence="11" key="2">
    <citation type="submission" date="2025-08" db="UniProtKB">
        <authorList>
            <consortium name="RefSeq"/>
        </authorList>
    </citation>
    <scope>IDENTIFICATION</scope>
    <source>
        <tissue evidence="11">Leaf</tissue>
    </source>
</reference>
<dbReference type="RefSeq" id="XP_048129802.1">
    <property type="nucleotide sequence ID" value="XM_048273845.1"/>
</dbReference>
<keyword evidence="5" id="KW-0805">Transcription regulation</keyword>
<dbReference type="PROSITE" id="PS00028">
    <property type="entry name" value="ZINC_FINGER_C2H2_1"/>
    <property type="match status" value="2"/>
</dbReference>
<keyword evidence="10" id="KW-1185">Reference proteome</keyword>
<feature type="region of interest" description="Disordered" evidence="8">
    <location>
        <begin position="230"/>
        <end position="255"/>
    </location>
</feature>
<evidence type="ECO:0000256" key="6">
    <source>
        <dbReference type="ARBA" id="ARBA00023163"/>
    </source>
</evidence>
<dbReference type="GeneID" id="115739507"/>
<evidence type="ECO:0000313" key="11">
    <source>
        <dbReference type="RefSeq" id="XP_048129802.1"/>
    </source>
</evidence>
<dbReference type="InterPro" id="IPR044653">
    <property type="entry name" value="AZF1/2/3-like"/>
</dbReference>